<evidence type="ECO:0000259" key="14">
    <source>
        <dbReference type="PROSITE" id="PS50112"/>
    </source>
</evidence>
<keyword evidence="6" id="KW-0547">Nucleotide-binding</keyword>
<dbReference type="InterPro" id="IPR013767">
    <property type="entry name" value="PAS_fold"/>
</dbReference>
<dbReference type="Gene3D" id="3.30.450.20">
    <property type="entry name" value="PAS domain"/>
    <property type="match status" value="1"/>
</dbReference>
<keyword evidence="8" id="KW-0067">ATP-binding</keyword>
<dbReference type="STRING" id="521011.Mpal_2258"/>
<dbReference type="EC" id="2.7.13.3" evidence="3"/>
<evidence type="ECO:0000256" key="5">
    <source>
        <dbReference type="ARBA" id="ARBA00022692"/>
    </source>
</evidence>
<dbReference type="Pfam" id="PF16927">
    <property type="entry name" value="HisKA_7TM"/>
    <property type="match status" value="1"/>
</dbReference>
<feature type="transmembrane region" description="Helical" evidence="12">
    <location>
        <begin position="6"/>
        <end position="25"/>
    </location>
</feature>
<comment type="catalytic activity">
    <reaction evidence="1">
        <text>ATP + protein L-histidine = ADP + protein N-phospho-L-histidine.</text>
        <dbReference type="EC" id="2.7.13.3"/>
    </reaction>
</comment>
<keyword evidence="9 12" id="KW-1133">Transmembrane helix</keyword>
<comment type="subcellular location">
    <subcellularLocation>
        <location evidence="2">Membrane</location>
        <topology evidence="2">Multi-pass membrane protein</topology>
    </subcellularLocation>
</comment>
<accession>B8GE48</accession>
<evidence type="ECO:0000256" key="4">
    <source>
        <dbReference type="ARBA" id="ARBA00022679"/>
    </source>
</evidence>
<feature type="transmembrane region" description="Helical" evidence="12">
    <location>
        <begin position="142"/>
        <end position="166"/>
    </location>
</feature>
<dbReference type="EMBL" id="CP001338">
    <property type="protein sequence ID" value="ACL17549.1"/>
    <property type="molecule type" value="Genomic_DNA"/>
</dbReference>
<dbReference type="InterPro" id="IPR036097">
    <property type="entry name" value="HisK_dim/P_sf"/>
</dbReference>
<keyword evidence="7 15" id="KW-0418">Kinase</keyword>
<dbReference type="PROSITE" id="PS50112">
    <property type="entry name" value="PAS"/>
    <property type="match status" value="1"/>
</dbReference>
<feature type="transmembrane region" description="Helical" evidence="12">
    <location>
        <begin position="210"/>
        <end position="229"/>
    </location>
</feature>
<keyword evidence="11 12" id="KW-0472">Membrane</keyword>
<dbReference type="CDD" id="cd00075">
    <property type="entry name" value="HATPase"/>
    <property type="match status" value="1"/>
</dbReference>
<feature type="transmembrane region" description="Helical" evidence="12">
    <location>
        <begin position="37"/>
        <end position="57"/>
    </location>
</feature>
<dbReference type="GO" id="GO:0016020">
    <property type="term" value="C:membrane"/>
    <property type="evidence" value="ECO:0007669"/>
    <property type="project" value="UniProtKB-SubCell"/>
</dbReference>
<dbReference type="PROSITE" id="PS50109">
    <property type="entry name" value="HIS_KIN"/>
    <property type="match status" value="1"/>
</dbReference>
<keyword evidence="5 12" id="KW-0812">Transmembrane</keyword>
<evidence type="ECO:0000256" key="2">
    <source>
        <dbReference type="ARBA" id="ARBA00004141"/>
    </source>
</evidence>
<proteinExistence type="predicted"/>
<evidence type="ECO:0000256" key="9">
    <source>
        <dbReference type="ARBA" id="ARBA00022989"/>
    </source>
</evidence>
<dbReference type="PANTHER" id="PTHR42878:SF7">
    <property type="entry name" value="SENSOR HISTIDINE KINASE GLRK"/>
    <property type="match status" value="1"/>
</dbReference>
<dbReference type="AlphaFoldDB" id="B8GE48"/>
<dbReference type="HOGENOM" id="CLU_000445_114_58_2"/>
<sequence precursor="true">MITGYSIFLITAAVVTALLAVYTGWQRRQAIRSTTGIVLLLIAIALYLSGYGMELASTDLAGMLFWSRIQYFGIASIPPLLLIVVLGYTNQTRHLSPAVLAVLSIIPVITLVLVLTQNPLHYQTVSVDTSLPFPRLAFTPGVWYFVNTWYLFTSQAVGVALLVRAFYKNTQPLYKKQILIMAIGVIAPFIAFILYLAGLSPVPHLDLVPFALVITATASFIGILSFRLFDLVPITHSVILQRIPVGVMVVDDLERVTKVNPAAEAAFGLAPGEGIGQLAALLTEQFPELPAILRHARPGIETEIRYGNKHFTFEVVHLGDEDDRPVGGVLLIRDISLWRQTEEVLLRRTDELEVANRQLALISAITRHDISNHLVVISGYLDLLLEDQLTPAQAGVVELVQDAASRVGQMVTFMRDYQAIGTSAPVWTDLRCITEQATAEVALGNVQIENLLPAIEVLADPLIKKVITTLFENAIRHGKTVTRILLSAKTDPAGFTIVCEDDGGGVEADKKERIFERGYGSNTGLGLFLAREILAITGMTIAETGIPGVGARFEIQVPPERYRTQS</sequence>
<protein>
    <recommendedName>
        <fullName evidence="3">histidine kinase</fullName>
        <ecNumber evidence="3">2.7.13.3</ecNumber>
    </recommendedName>
</protein>
<dbReference type="GO" id="GO:0006355">
    <property type="term" value="P:regulation of DNA-templated transcription"/>
    <property type="evidence" value="ECO:0007669"/>
    <property type="project" value="InterPro"/>
</dbReference>
<organism evidence="15 16">
    <name type="scientific">Methanosphaerula palustris (strain ATCC BAA-1556 / DSM 19958 / E1-9c)</name>
    <dbReference type="NCBI Taxonomy" id="521011"/>
    <lineage>
        <taxon>Archaea</taxon>
        <taxon>Methanobacteriati</taxon>
        <taxon>Methanobacteriota</taxon>
        <taxon>Stenosarchaea group</taxon>
        <taxon>Methanomicrobia</taxon>
        <taxon>Methanomicrobiales</taxon>
        <taxon>Methanoregulaceae</taxon>
        <taxon>Methanosphaerula</taxon>
    </lineage>
</organism>
<evidence type="ECO:0000256" key="8">
    <source>
        <dbReference type="ARBA" id="ARBA00022840"/>
    </source>
</evidence>
<dbReference type="InterPro" id="IPR000014">
    <property type="entry name" value="PAS"/>
</dbReference>
<dbReference type="GO" id="GO:0000155">
    <property type="term" value="F:phosphorelay sensor kinase activity"/>
    <property type="evidence" value="ECO:0007669"/>
    <property type="project" value="InterPro"/>
</dbReference>
<dbReference type="InterPro" id="IPR003594">
    <property type="entry name" value="HATPase_dom"/>
</dbReference>
<keyword evidence="10" id="KW-0902">Two-component regulatory system</keyword>
<evidence type="ECO:0000313" key="15">
    <source>
        <dbReference type="EMBL" id="ACL17549.1"/>
    </source>
</evidence>
<dbReference type="GeneID" id="25394212"/>
<dbReference type="GO" id="GO:0007234">
    <property type="term" value="P:osmosensory signaling via phosphorelay pathway"/>
    <property type="evidence" value="ECO:0007669"/>
    <property type="project" value="TreeGrafter"/>
</dbReference>
<evidence type="ECO:0000259" key="13">
    <source>
        <dbReference type="PROSITE" id="PS50109"/>
    </source>
</evidence>
<dbReference type="InterPro" id="IPR004358">
    <property type="entry name" value="Sig_transdc_His_kin-like_C"/>
</dbReference>
<dbReference type="SUPFAM" id="SSF55785">
    <property type="entry name" value="PYP-like sensor domain (PAS domain)"/>
    <property type="match status" value="1"/>
</dbReference>
<evidence type="ECO:0000256" key="3">
    <source>
        <dbReference type="ARBA" id="ARBA00012438"/>
    </source>
</evidence>
<dbReference type="Gene3D" id="1.10.287.130">
    <property type="match status" value="1"/>
</dbReference>
<dbReference type="PANTHER" id="PTHR42878">
    <property type="entry name" value="TWO-COMPONENT HISTIDINE KINASE"/>
    <property type="match status" value="1"/>
</dbReference>
<dbReference type="SUPFAM" id="SSF55874">
    <property type="entry name" value="ATPase domain of HSP90 chaperone/DNA topoisomerase II/histidine kinase"/>
    <property type="match status" value="1"/>
</dbReference>
<gene>
    <name evidence="15" type="ordered locus">Mpal_2258</name>
</gene>
<evidence type="ECO:0000256" key="6">
    <source>
        <dbReference type="ARBA" id="ARBA00022741"/>
    </source>
</evidence>
<evidence type="ECO:0000256" key="12">
    <source>
        <dbReference type="SAM" id="Phobius"/>
    </source>
</evidence>
<dbReference type="eggNOG" id="arCOG02327">
    <property type="taxonomic scope" value="Archaea"/>
</dbReference>
<dbReference type="PRINTS" id="PR00344">
    <property type="entry name" value="BCTRLSENSOR"/>
</dbReference>
<dbReference type="InterPro" id="IPR031621">
    <property type="entry name" value="HisKA_7TM"/>
</dbReference>
<dbReference type="Pfam" id="PF02518">
    <property type="entry name" value="HATPase_c"/>
    <property type="match status" value="1"/>
</dbReference>
<dbReference type="GO" id="GO:0005524">
    <property type="term" value="F:ATP binding"/>
    <property type="evidence" value="ECO:0007669"/>
    <property type="project" value="UniProtKB-KW"/>
</dbReference>
<dbReference type="InterPro" id="IPR035965">
    <property type="entry name" value="PAS-like_dom_sf"/>
</dbReference>
<evidence type="ECO:0000256" key="1">
    <source>
        <dbReference type="ARBA" id="ARBA00000085"/>
    </source>
</evidence>
<name>B8GE48_METPE</name>
<feature type="transmembrane region" description="Helical" evidence="12">
    <location>
        <begin position="69"/>
        <end position="88"/>
    </location>
</feature>
<keyword evidence="4" id="KW-0808">Transferase</keyword>
<feature type="transmembrane region" description="Helical" evidence="12">
    <location>
        <begin position="178"/>
        <end position="198"/>
    </location>
</feature>
<evidence type="ECO:0000256" key="10">
    <source>
        <dbReference type="ARBA" id="ARBA00023012"/>
    </source>
</evidence>
<dbReference type="OrthoDB" id="8127at2157"/>
<evidence type="ECO:0000256" key="7">
    <source>
        <dbReference type="ARBA" id="ARBA00022777"/>
    </source>
</evidence>
<dbReference type="InterPro" id="IPR050351">
    <property type="entry name" value="BphY/WalK/GraS-like"/>
</dbReference>
<dbReference type="GO" id="GO:0030295">
    <property type="term" value="F:protein kinase activator activity"/>
    <property type="evidence" value="ECO:0007669"/>
    <property type="project" value="TreeGrafter"/>
</dbReference>
<feature type="transmembrane region" description="Helical" evidence="12">
    <location>
        <begin position="95"/>
        <end position="115"/>
    </location>
</feature>
<feature type="domain" description="PAS" evidence="14">
    <location>
        <begin position="239"/>
        <end position="277"/>
    </location>
</feature>
<evidence type="ECO:0000256" key="11">
    <source>
        <dbReference type="ARBA" id="ARBA00023136"/>
    </source>
</evidence>
<dbReference type="SMART" id="SM00387">
    <property type="entry name" value="HATPase_c"/>
    <property type="match status" value="1"/>
</dbReference>
<dbReference type="Pfam" id="PF00989">
    <property type="entry name" value="PAS"/>
    <property type="match status" value="1"/>
</dbReference>
<dbReference type="RefSeq" id="WP_012618868.1">
    <property type="nucleotide sequence ID" value="NC_011832.1"/>
</dbReference>
<dbReference type="SMART" id="SM00091">
    <property type="entry name" value="PAS"/>
    <property type="match status" value="1"/>
</dbReference>
<dbReference type="InterPro" id="IPR036890">
    <property type="entry name" value="HATPase_C_sf"/>
</dbReference>
<dbReference type="KEGG" id="mpl:Mpal_2258"/>
<dbReference type="Gene3D" id="3.30.565.10">
    <property type="entry name" value="Histidine kinase-like ATPase, C-terminal domain"/>
    <property type="match status" value="1"/>
</dbReference>
<dbReference type="Proteomes" id="UP000002457">
    <property type="component" value="Chromosome"/>
</dbReference>
<dbReference type="SUPFAM" id="SSF47384">
    <property type="entry name" value="Homodimeric domain of signal transducing histidine kinase"/>
    <property type="match status" value="1"/>
</dbReference>
<keyword evidence="16" id="KW-1185">Reference proteome</keyword>
<reference evidence="15 16" key="1">
    <citation type="journal article" date="2015" name="Genome Announc.">
        <title>Complete Genome Sequence of Methanosphaerula palustris E1-9CT, a Hydrogenotrophic Methanogen Isolated from a Minerotrophic Fen Peatland.</title>
        <authorList>
            <person name="Cadillo-Quiroz H."/>
            <person name="Browne P."/>
            <person name="Kyrpides N."/>
            <person name="Woyke T."/>
            <person name="Goodwin L."/>
            <person name="Detter C."/>
            <person name="Yavitt J.B."/>
            <person name="Zinder S.H."/>
        </authorList>
    </citation>
    <scope>NUCLEOTIDE SEQUENCE [LARGE SCALE GENOMIC DNA]</scope>
    <source>
        <strain evidence="16">ATCC BAA-1556 / DSM 19958 / E1-9c</strain>
    </source>
</reference>
<feature type="domain" description="Histidine kinase" evidence="13">
    <location>
        <begin position="365"/>
        <end position="561"/>
    </location>
</feature>
<evidence type="ECO:0000313" key="16">
    <source>
        <dbReference type="Proteomes" id="UP000002457"/>
    </source>
</evidence>
<dbReference type="CDD" id="cd00130">
    <property type="entry name" value="PAS"/>
    <property type="match status" value="1"/>
</dbReference>
<dbReference type="InterPro" id="IPR005467">
    <property type="entry name" value="His_kinase_dom"/>
</dbReference>
<dbReference type="GO" id="GO:0000156">
    <property type="term" value="F:phosphorelay response regulator activity"/>
    <property type="evidence" value="ECO:0007669"/>
    <property type="project" value="TreeGrafter"/>
</dbReference>